<proteinExistence type="predicted"/>
<evidence type="ECO:0000313" key="2">
    <source>
        <dbReference type="Proteomes" id="UP001164746"/>
    </source>
</evidence>
<dbReference type="Gene3D" id="3.30.70.270">
    <property type="match status" value="1"/>
</dbReference>
<dbReference type="InterPro" id="IPR043502">
    <property type="entry name" value="DNA/RNA_pol_sf"/>
</dbReference>
<gene>
    <name evidence="1" type="ORF">MAR_020443</name>
</gene>
<dbReference type="SUPFAM" id="SSF56672">
    <property type="entry name" value="DNA/RNA polymerases"/>
    <property type="match status" value="1"/>
</dbReference>
<evidence type="ECO:0000313" key="1">
    <source>
        <dbReference type="EMBL" id="WAR05074.1"/>
    </source>
</evidence>
<reference evidence="1" key="1">
    <citation type="submission" date="2022-11" db="EMBL/GenBank/DDBJ databases">
        <title>Centuries of genome instability and evolution in soft-shell clam transmissible cancer (bioRxiv).</title>
        <authorList>
            <person name="Hart S.F.M."/>
            <person name="Yonemitsu M.A."/>
            <person name="Giersch R.M."/>
            <person name="Beal B.F."/>
            <person name="Arriagada G."/>
            <person name="Davis B.W."/>
            <person name="Ostrander E.A."/>
            <person name="Goff S.P."/>
            <person name="Metzger M.J."/>
        </authorList>
    </citation>
    <scope>NUCLEOTIDE SEQUENCE</scope>
    <source>
        <strain evidence="1">MELC-2E11</strain>
        <tissue evidence="1">Siphon/mantle</tissue>
    </source>
</reference>
<dbReference type="EMBL" id="CP111016">
    <property type="protein sequence ID" value="WAR05074.1"/>
    <property type="molecule type" value="Genomic_DNA"/>
</dbReference>
<protein>
    <submittedName>
        <fullName evidence="1">Uncharacterized protein</fullName>
    </submittedName>
</protein>
<organism evidence="1 2">
    <name type="scientific">Mya arenaria</name>
    <name type="common">Soft-shell clam</name>
    <dbReference type="NCBI Taxonomy" id="6604"/>
    <lineage>
        <taxon>Eukaryota</taxon>
        <taxon>Metazoa</taxon>
        <taxon>Spiralia</taxon>
        <taxon>Lophotrochozoa</taxon>
        <taxon>Mollusca</taxon>
        <taxon>Bivalvia</taxon>
        <taxon>Autobranchia</taxon>
        <taxon>Heteroconchia</taxon>
        <taxon>Euheterodonta</taxon>
        <taxon>Imparidentia</taxon>
        <taxon>Neoheterodontei</taxon>
        <taxon>Myida</taxon>
        <taxon>Myoidea</taxon>
        <taxon>Myidae</taxon>
        <taxon>Mya</taxon>
    </lineage>
</organism>
<keyword evidence="2" id="KW-1185">Reference proteome</keyword>
<sequence length="113" mass="12918">MISTFMVLFERNRQAYLTVGRTKWLIGYGNYGNSILSRIRDAQQPGTNKLIRSFLGLLGYYKFISAFKEVVSPLTYLTEKGCPNKVVWEEKHTKALKFEGPDHQGTTLSLILI</sequence>
<dbReference type="Proteomes" id="UP001164746">
    <property type="component" value="Chromosome 5"/>
</dbReference>
<dbReference type="InterPro" id="IPR043128">
    <property type="entry name" value="Rev_trsase/Diguanyl_cyclase"/>
</dbReference>
<name>A0ABY7E9J3_MYAAR</name>
<accession>A0ABY7E9J3</accession>